<feature type="transmembrane region" description="Helical" evidence="2">
    <location>
        <begin position="192"/>
        <end position="214"/>
    </location>
</feature>
<dbReference type="InterPro" id="IPR052528">
    <property type="entry name" value="Sugar_transport-like"/>
</dbReference>
<organism evidence="3 4">
    <name type="scientific">Vallitalea guaymasensis</name>
    <dbReference type="NCBI Taxonomy" id="1185412"/>
    <lineage>
        <taxon>Bacteria</taxon>
        <taxon>Bacillati</taxon>
        <taxon>Bacillota</taxon>
        <taxon>Clostridia</taxon>
        <taxon>Lachnospirales</taxon>
        <taxon>Vallitaleaceae</taxon>
        <taxon>Vallitalea</taxon>
    </lineage>
</organism>
<dbReference type="EMBL" id="CP058561">
    <property type="protein sequence ID" value="QUH27783.1"/>
    <property type="molecule type" value="Genomic_DNA"/>
</dbReference>
<dbReference type="KEGG" id="vgu:HYG85_02170"/>
<reference evidence="3 4" key="1">
    <citation type="submission" date="2020-07" db="EMBL/GenBank/DDBJ databases">
        <title>Vallitalea guaymasensis genome.</title>
        <authorList>
            <person name="Postec A."/>
        </authorList>
    </citation>
    <scope>NUCLEOTIDE SEQUENCE [LARGE SCALE GENOMIC DNA]</scope>
    <source>
        <strain evidence="3 4">Ra1766G1</strain>
    </source>
</reference>
<feature type="transmembrane region" description="Helical" evidence="2">
    <location>
        <begin position="31"/>
        <end position="54"/>
    </location>
</feature>
<dbReference type="GO" id="GO:0005886">
    <property type="term" value="C:plasma membrane"/>
    <property type="evidence" value="ECO:0007669"/>
    <property type="project" value="UniProtKB-SubCell"/>
</dbReference>
<feature type="transmembrane region" description="Helical" evidence="2">
    <location>
        <begin position="66"/>
        <end position="85"/>
    </location>
</feature>
<evidence type="ECO:0000256" key="1">
    <source>
        <dbReference type="ARBA" id="ARBA00004651"/>
    </source>
</evidence>
<feature type="transmembrane region" description="Helical" evidence="2">
    <location>
        <begin position="97"/>
        <end position="119"/>
    </location>
</feature>
<feature type="transmembrane region" description="Helical" evidence="2">
    <location>
        <begin position="277"/>
        <end position="294"/>
    </location>
</feature>
<name>A0A8J8M7Q2_9FIRM</name>
<keyword evidence="4" id="KW-1185">Reference proteome</keyword>
<dbReference type="SUPFAM" id="SSF103473">
    <property type="entry name" value="MFS general substrate transporter"/>
    <property type="match status" value="1"/>
</dbReference>
<dbReference type="PANTHER" id="PTHR23526:SF2">
    <property type="entry name" value="MAJOR FACILITATOR SUPERFAMILY (MFS) PROFILE DOMAIN-CONTAINING PROTEIN"/>
    <property type="match status" value="1"/>
</dbReference>
<comment type="subcellular location">
    <subcellularLocation>
        <location evidence="1">Cell membrane</location>
        <topology evidence="1">Multi-pass membrane protein</topology>
    </subcellularLocation>
</comment>
<feature type="transmembrane region" description="Helical" evidence="2">
    <location>
        <begin position="161"/>
        <end position="180"/>
    </location>
</feature>
<accession>A0A8J8M7Q2</accession>
<evidence type="ECO:0000313" key="3">
    <source>
        <dbReference type="EMBL" id="QUH27783.1"/>
    </source>
</evidence>
<gene>
    <name evidence="3" type="ORF">HYG85_02170</name>
</gene>
<feature type="transmembrane region" description="Helical" evidence="2">
    <location>
        <begin position="370"/>
        <end position="394"/>
    </location>
</feature>
<dbReference type="GO" id="GO:0022857">
    <property type="term" value="F:transmembrane transporter activity"/>
    <property type="evidence" value="ECO:0007669"/>
    <property type="project" value="InterPro"/>
</dbReference>
<feature type="transmembrane region" description="Helical" evidence="2">
    <location>
        <begin position="306"/>
        <end position="327"/>
    </location>
</feature>
<dbReference type="AlphaFoldDB" id="A0A8J8M7Q2"/>
<evidence type="ECO:0000313" key="4">
    <source>
        <dbReference type="Proteomes" id="UP000677305"/>
    </source>
</evidence>
<dbReference type="InterPro" id="IPR011701">
    <property type="entry name" value="MFS"/>
</dbReference>
<feature type="transmembrane region" description="Helical" evidence="2">
    <location>
        <begin position="125"/>
        <end position="149"/>
    </location>
</feature>
<feature type="transmembrane region" description="Helical" evidence="2">
    <location>
        <begin position="247"/>
        <end position="271"/>
    </location>
</feature>
<feature type="transmembrane region" description="Helical" evidence="2">
    <location>
        <begin position="333"/>
        <end position="358"/>
    </location>
</feature>
<keyword evidence="2" id="KW-0812">Transmembrane</keyword>
<dbReference type="PANTHER" id="PTHR23526">
    <property type="entry name" value="INTEGRAL MEMBRANE TRANSPORT PROTEIN-RELATED"/>
    <property type="match status" value="1"/>
</dbReference>
<feature type="transmembrane region" description="Helical" evidence="2">
    <location>
        <begin position="414"/>
        <end position="434"/>
    </location>
</feature>
<dbReference type="Proteomes" id="UP000677305">
    <property type="component" value="Chromosome"/>
</dbReference>
<evidence type="ECO:0000256" key="2">
    <source>
        <dbReference type="SAM" id="Phobius"/>
    </source>
</evidence>
<dbReference type="RefSeq" id="WP_212692095.1">
    <property type="nucleotide sequence ID" value="NZ_CP058561.1"/>
</dbReference>
<dbReference type="Gene3D" id="1.20.1250.20">
    <property type="entry name" value="MFS general substrate transporter like domains"/>
    <property type="match status" value="1"/>
</dbReference>
<proteinExistence type="predicted"/>
<sequence length="444" mass="49230">MGSLVLSVLKNKSCKNKTTEVSSKHRSRKYFIMEGVTGIGQNSLTAGAFLAGFINLLNGSEQVNGMVAVAPAIVGLLQIFSSLIFERLESRKKTIISMAIVLRSLLSLVYFIPMLLIPLGFGLEAFILCYILAYSMNALISPALFNWLVDVTPISIRGQYLAYRDKISLGTTAILTIFLGKVLDYSKDAGNQMIGFAVVGGIIAILGFLNIYALMHIDEFKENYVIKKYNIKQVLTTPLKDTSFRKIILLFIIWNFSLQIGGPYIAIYMVTKLNLKYTYMMALSVVATVVRVVVANKWGRIADKKSWFLSTECSIGILAVVHFTWGFVNVSNYIVLAPILHILSGIAWGGIGISMFNIQFLYAKKEGRTMYIGLNAAIGGIVSGIAVWIGGRIIKLLENKELVILGMHINNMQITFFISGLLLLLCPLFVKVFIENKKLEQEAE</sequence>
<dbReference type="InterPro" id="IPR036259">
    <property type="entry name" value="MFS_trans_sf"/>
</dbReference>
<keyword evidence="2" id="KW-0472">Membrane</keyword>
<keyword evidence="2" id="KW-1133">Transmembrane helix</keyword>
<dbReference type="Pfam" id="PF07690">
    <property type="entry name" value="MFS_1"/>
    <property type="match status" value="1"/>
</dbReference>
<protein>
    <submittedName>
        <fullName evidence="3">MFS transporter</fullName>
    </submittedName>
</protein>